<dbReference type="Gene3D" id="3.50.50.60">
    <property type="entry name" value="FAD/NAD(P)-binding domain"/>
    <property type="match status" value="1"/>
</dbReference>
<feature type="transmembrane region" description="Helical" evidence="11">
    <location>
        <begin position="12"/>
        <end position="29"/>
    </location>
</feature>
<reference evidence="12 14" key="1">
    <citation type="journal article" date="2011" name="Science">
        <title>Comparative functional genomics of the fission yeasts.</title>
        <authorList>
            <person name="Rhind N."/>
            <person name="Chen Z."/>
            <person name="Yassour M."/>
            <person name="Thompson D.A."/>
            <person name="Haas B.J."/>
            <person name="Habib N."/>
            <person name="Wapinski I."/>
            <person name="Roy S."/>
            <person name="Lin M.F."/>
            <person name="Heiman D.I."/>
            <person name="Young S.K."/>
            <person name="Furuya K."/>
            <person name="Guo Y."/>
            <person name="Pidoux A."/>
            <person name="Chen H.M."/>
            <person name="Robbertse B."/>
            <person name="Goldberg J.M."/>
            <person name="Aoki K."/>
            <person name="Bayne E.H."/>
            <person name="Berlin A.M."/>
            <person name="Desjardins C.A."/>
            <person name="Dobbs E."/>
            <person name="Dukaj L."/>
            <person name="Fan L."/>
            <person name="FitzGerald M.G."/>
            <person name="French C."/>
            <person name="Gujja S."/>
            <person name="Hansen K."/>
            <person name="Keifenheim D."/>
            <person name="Levin J.Z."/>
            <person name="Mosher R.A."/>
            <person name="Mueller C.A."/>
            <person name="Pfiffner J."/>
            <person name="Priest M."/>
            <person name="Russ C."/>
            <person name="Smialowska A."/>
            <person name="Swoboda P."/>
            <person name="Sykes S.M."/>
            <person name="Vaughn M."/>
            <person name="Vengrova S."/>
            <person name="Yoder R."/>
            <person name="Zeng Q."/>
            <person name="Allshire R."/>
            <person name="Baulcombe D."/>
            <person name="Birren B.W."/>
            <person name="Brown W."/>
            <person name="Ekwall K."/>
            <person name="Kellis M."/>
            <person name="Leatherwood J."/>
            <person name="Levin H."/>
            <person name="Margalit H."/>
            <person name="Martienssen R."/>
            <person name="Nieduszynski C.A."/>
            <person name="Spatafora J.W."/>
            <person name="Friedman N."/>
            <person name="Dalgaard J.Z."/>
            <person name="Baumann P."/>
            <person name="Niki H."/>
            <person name="Regev A."/>
            <person name="Nusbaum C."/>
        </authorList>
    </citation>
    <scope>NUCLEOTIDE SEQUENCE [LARGE SCALE GENOMIC DNA]</scope>
    <source>
        <strain evidence="14">yFS275 / FY16936</strain>
    </source>
</reference>
<dbReference type="GO" id="GO:0006879">
    <property type="term" value="P:intracellular iron ion homeostasis"/>
    <property type="evidence" value="ECO:0000318"/>
    <property type="project" value="GO_Central"/>
</dbReference>
<keyword evidence="14" id="KW-1185">Reference proteome</keyword>
<dbReference type="STRING" id="402676.B6K5Q7"/>
<keyword evidence="12" id="KW-0503">Monooxygenase</keyword>
<dbReference type="PANTHER" id="PTHR42802">
    <property type="entry name" value="MONOOXYGENASE"/>
    <property type="match status" value="1"/>
</dbReference>
<name>B6K5Q7_SCHJY</name>
<evidence type="ECO:0000256" key="1">
    <source>
        <dbReference type="ARBA" id="ARBA00001974"/>
    </source>
</evidence>
<keyword evidence="8" id="KW-0560">Oxidoreductase</keyword>
<dbReference type="InterPro" id="IPR025700">
    <property type="entry name" value="Lys/Orn_oxygenase"/>
</dbReference>
<dbReference type="GO" id="GO:0010106">
    <property type="term" value="P:cellular response to iron ion starvation"/>
    <property type="evidence" value="ECO:0007669"/>
    <property type="project" value="EnsemblFungi"/>
</dbReference>
<dbReference type="PRINTS" id="PR00368">
    <property type="entry name" value="FADPNR"/>
</dbReference>
<dbReference type="OMA" id="YTRYFHA"/>
<comment type="pathway">
    <text evidence="2">Siderophore biosynthesis.</text>
</comment>
<accession>B6K5Q7</accession>
<evidence type="ECO:0000313" key="14">
    <source>
        <dbReference type="Proteomes" id="UP000001744"/>
    </source>
</evidence>
<evidence type="ECO:0000256" key="9">
    <source>
        <dbReference type="ARBA" id="ARBA00047598"/>
    </source>
</evidence>
<dbReference type="GeneID" id="7047556"/>
<evidence type="ECO:0000256" key="3">
    <source>
        <dbReference type="ARBA" id="ARBA00007588"/>
    </source>
</evidence>
<evidence type="ECO:0000256" key="4">
    <source>
        <dbReference type="ARBA" id="ARBA00012881"/>
    </source>
</evidence>
<dbReference type="InterPro" id="IPR036188">
    <property type="entry name" value="FAD/NAD-bd_sf"/>
</dbReference>
<keyword evidence="11" id="KW-1133">Transmembrane helix</keyword>
<evidence type="ECO:0000256" key="11">
    <source>
        <dbReference type="SAM" id="Phobius"/>
    </source>
</evidence>
<dbReference type="GO" id="GO:0031169">
    <property type="term" value="P:ferrichrome biosynthetic process"/>
    <property type="evidence" value="ECO:0007669"/>
    <property type="project" value="EnsemblFungi"/>
</dbReference>
<dbReference type="JaponicusDB" id="SJAG_04032">
    <property type="gene designation" value="sib2"/>
</dbReference>
<proteinExistence type="inferred from homology"/>
<dbReference type="Pfam" id="PF13434">
    <property type="entry name" value="Lys_Orn_oxgnase"/>
    <property type="match status" value="1"/>
</dbReference>
<evidence type="ECO:0000313" key="12">
    <source>
        <dbReference type="EMBL" id="EEB08861.1"/>
    </source>
</evidence>
<protein>
    <recommendedName>
        <fullName evidence="4">L-ornithine N(5)-monooxygenase [NAD(P)H]</fullName>
        <ecNumber evidence="4">1.14.13.196</ecNumber>
    </recommendedName>
</protein>
<comment type="catalytic activity">
    <reaction evidence="9">
        <text>L-ornithine + NADPH + O2 = N(5)-hydroxy-L-ornithine + NADP(+) + H2O</text>
        <dbReference type="Rhea" id="RHEA:41508"/>
        <dbReference type="ChEBI" id="CHEBI:15377"/>
        <dbReference type="ChEBI" id="CHEBI:15379"/>
        <dbReference type="ChEBI" id="CHEBI:46911"/>
        <dbReference type="ChEBI" id="CHEBI:57783"/>
        <dbReference type="ChEBI" id="CHEBI:58349"/>
        <dbReference type="ChEBI" id="CHEBI:78275"/>
        <dbReference type="EC" id="1.14.13.196"/>
    </reaction>
</comment>
<sequence>MVDLKKNDILDLIIIGMGPASLSILIAAYEHSSQPLKERRIRVFEKQQEFSWHRGMLIPGSNMQISFVKDLASPRNPRSYFSFLNFLHVHGCERFHGFLNMSVMEPSRSEFHEYLSWCASHFESLVQYDSEVASMDYDESSDTYTLSVKQSDGTCKSVRTKNVLVATGGQPCIPEQFRKLNTGRIRHSSEFMYPESQSYLQNAKHGVLVVGAGQSAAEIWRHCHNNVPLKLPVHMSLRSLAPLPSDSSPFINSLFFDPDRAQWWYRLPECQRLPGLASGRGTNYGVVKEGLIEEMFRIVYDQKRYTSQPTHTLLPYSFVDDIEPVEDGLEVTITFQDPQRKPTKLVQKYDVVYFATGYNHNGGHDLIRKFIPPGEKAIVHENYVLSSEPSKQGHLYLVGLSESQHGIGETLLSWAAVRAGNIVNSIFGPNKSTEDFSL</sequence>
<dbReference type="RefSeq" id="XP_002175154.1">
    <property type="nucleotide sequence ID" value="XM_002175118.2"/>
</dbReference>
<evidence type="ECO:0000256" key="5">
    <source>
        <dbReference type="ARBA" id="ARBA00022630"/>
    </source>
</evidence>
<dbReference type="eggNOG" id="KOG1399">
    <property type="taxonomic scope" value="Eukaryota"/>
</dbReference>
<dbReference type="GO" id="GO:0004497">
    <property type="term" value="F:monooxygenase activity"/>
    <property type="evidence" value="ECO:0007669"/>
    <property type="project" value="UniProtKB-KW"/>
</dbReference>
<dbReference type="PANTHER" id="PTHR42802:SF1">
    <property type="entry name" value="L-ORNITHINE N(5)-MONOOXYGENASE"/>
    <property type="match status" value="1"/>
</dbReference>
<dbReference type="AlphaFoldDB" id="B6K5Q7"/>
<dbReference type="Proteomes" id="UP000001744">
    <property type="component" value="Unassembled WGS sequence"/>
</dbReference>
<evidence type="ECO:0000313" key="13">
    <source>
        <dbReference type="JaponicusDB" id="SJAG_04032"/>
    </source>
</evidence>
<comment type="catalytic activity">
    <reaction evidence="10">
        <text>L-ornithine + NADH + O2 = N(5)-hydroxy-L-ornithine + NAD(+) + H2O</text>
        <dbReference type="Rhea" id="RHEA:41512"/>
        <dbReference type="ChEBI" id="CHEBI:15377"/>
        <dbReference type="ChEBI" id="CHEBI:15379"/>
        <dbReference type="ChEBI" id="CHEBI:46911"/>
        <dbReference type="ChEBI" id="CHEBI:57540"/>
        <dbReference type="ChEBI" id="CHEBI:57945"/>
        <dbReference type="ChEBI" id="CHEBI:78275"/>
        <dbReference type="EC" id="1.14.13.196"/>
    </reaction>
</comment>
<dbReference type="EC" id="1.14.13.196" evidence="4"/>
<dbReference type="OrthoDB" id="3519933at2759"/>
<evidence type="ECO:0000256" key="2">
    <source>
        <dbReference type="ARBA" id="ARBA00004924"/>
    </source>
</evidence>
<gene>
    <name evidence="13" type="primary">sib2</name>
    <name evidence="12" type="ORF">SJAG_04032</name>
</gene>
<comment type="similarity">
    <text evidence="3">Belongs to the lysine N(6)-hydroxylase/L-ornithine N(5)-oxygenase family.</text>
</comment>
<evidence type="ECO:0000256" key="8">
    <source>
        <dbReference type="ARBA" id="ARBA00023002"/>
    </source>
</evidence>
<keyword evidence="5" id="KW-0285">Flavoprotein</keyword>
<keyword evidence="11" id="KW-0472">Membrane</keyword>
<dbReference type="SUPFAM" id="SSF51905">
    <property type="entry name" value="FAD/NAD(P)-binding domain"/>
    <property type="match status" value="1"/>
</dbReference>
<keyword evidence="7" id="KW-0521">NADP</keyword>
<dbReference type="HOGENOM" id="CLU_020931_2_0_1"/>
<dbReference type="PRINTS" id="PR00411">
    <property type="entry name" value="PNDRDTASEI"/>
</dbReference>
<evidence type="ECO:0000256" key="7">
    <source>
        <dbReference type="ARBA" id="ARBA00022857"/>
    </source>
</evidence>
<dbReference type="VEuPathDB" id="FungiDB:SJAG_04032"/>
<evidence type="ECO:0000256" key="6">
    <source>
        <dbReference type="ARBA" id="ARBA00022827"/>
    </source>
</evidence>
<evidence type="ECO:0000256" key="10">
    <source>
        <dbReference type="ARBA" id="ARBA00049248"/>
    </source>
</evidence>
<organism evidence="12 14">
    <name type="scientific">Schizosaccharomyces japonicus (strain yFS275 / FY16936)</name>
    <name type="common">Fission yeast</name>
    <dbReference type="NCBI Taxonomy" id="402676"/>
    <lineage>
        <taxon>Eukaryota</taxon>
        <taxon>Fungi</taxon>
        <taxon>Dikarya</taxon>
        <taxon>Ascomycota</taxon>
        <taxon>Taphrinomycotina</taxon>
        <taxon>Schizosaccharomycetes</taxon>
        <taxon>Schizosaccharomycetales</taxon>
        <taxon>Schizosaccharomycetaceae</taxon>
        <taxon>Schizosaccharomyces</taxon>
    </lineage>
</organism>
<dbReference type="EMBL" id="KE651167">
    <property type="protein sequence ID" value="EEB08861.1"/>
    <property type="molecule type" value="Genomic_DNA"/>
</dbReference>
<keyword evidence="6" id="KW-0274">FAD</keyword>
<keyword evidence="11" id="KW-0812">Transmembrane</keyword>
<comment type="cofactor">
    <cofactor evidence="1">
        <name>FAD</name>
        <dbReference type="ChEBI" id="CHEBI:57692"/>
    </cofactor>
</comment>